<gene>
    <name evidence="6" type="ORF">SCODWIG_01733</name>
</gene>
<accession>A0A376B5R9</accession>
<dbReference type="VEuPathDB" id="FungiDB:SCODWIG_01733"/>
<keyword evidence="7" id="KW-1185">Reference proteome</keyword>
<dbReference type="PANTHER" id="PTHR14387">
    <property type="entry name" value="THADA/DEATH RECEPTOR INTERACTING PROTEIN"/>
    <property type="match status" value="1"/>
</dbReference>
<comment type="similarity">
    <text evidence="1">Belongs to the THADA family.</text>
</comment>
<evidence type="ECO:0000256" key="1">
    <source>
        <dbReference type="ARBA" id="ARBA00010409"/>
    </source>
</evidence>
<dbReference type="GO" id="GO:0030488">
    <property type="term" value="P:tRNA methylation"/>
    <property type="evidence" value="ECO:0007669"/>
    <property type="project" value="TreeGrafter"/>
</dbReference>
<evidence type="ECO:0000256" key="2">
    <source>
        <dbReference type="ARBA" id="ARBA00022694"/>
    </source>
</evidence>
<name>A0A376B5R9_9ASCO</name>
<feature type="domain" description="tRNA (32-2'-O)-methyltransferase regulator THADA-like C-terminal TPR repeats region" evidence="5">
    <location>
        <begin position="686"/>
        <end position="838"/>
    </location>
</feature>
<dbReference type="EMBL" id="UFAJ01000242">
    <property type="protein sequence ID" value="SSD59972.1"/>
    <property type="molecule type" value="Genomic_DNA"/>
</dbReference>
<dbReference type="Pfam" id="PF25150">
    <property type="entry name" value="TPR_Trm732"/>
    <property type="match status" value="1"/>
</dbReference>
<sequence>MRVRYFIISTLLNELESSDIVKNVILENDPDFITSSLQTMITSNALCSPIGKCLATVLIKIYKENQSWWFELWVPQTIDLLSIESLNDSNILKNVQLYLLISIFKKNSTIFHTFVSKYVVPINNTQLLLLLLKIGQDLGIEQEPFHKSQLISLQNLEKLLLQDKYKLDAFELLTTSVKKSRLIQPYIYKILQKNIYVFFMDFNVASRNYFHSSFKRFLYRIRDSSCALHRTAVKLKKASNKFPEEQRFNMEQVENGKKFIEFCIQFIKFQLLPNSQYQRVFLAMKILMDLIESGVDNTVPVKYLASKQKSVDWPYSISLFDDTLVRLVCDNLVNNYDDVREISLKICLVILSTPKCNLIRMDLLLDKGLKMLHYYTSSETGAQLVKLVFLIHQKQQPKKNVSLINLLLNDLSMGLKLVDKSFDDILESPVNGTFTALALITPVLDFDEKNSHDDAPNPKEFVSQCLANIGYIWEIVLEILCHDSFQNDISDKYRDIQDNQLIVSFAFRSIKESSFLLENLIKYAPLTDEQLISVGDLLIEQLTTIRHSGAFQAVAPTFVACCDKTMAQIPEQVRAWVLSNVTSLESKSQAITRRSGGLPFLISAMLSSEKTDGRPLLKFTFEKLLEISQVPIVEHEDRLDLPQVNAFNCIKALFVESRLSDTCIDFSCPLLKLCLNNFNSPIWAMRNCSIMLFAALQNKLFGKLGRNTNARLFFSKYKSIREILLEKLENSINNIEITGCDGGNNSESVESLFLVLTIISRLKKTPGYTGLDDFKDLIVKCLSNNNWKIREMAARALCSVVVASDCEDLVKFLFLKELGEFPLASQNRLHGILLVVKEFLNNGYSIKPLLILKFTPTLFYINQCPTTCKIFIELITELSNFDNVNITLPFVSQWFVAHYNITDLNGSLQLLLKSVIEYLLKFETDRERLQDVLLLGLHSTSFEVQFSTLDYINNSSMGRETIERIKPRLLEIFENNQNWTYLRSRVLFSLQEIKIALNPEILFSILQNEDESDDLKCNALQSLGGFVKDWDKEYWALINIYSKDKVELPFRLACVHSLKNYYESNKSELCLFYITEFLFDDDEDIRSFASSILSEVLDVDSDIPIVLAKKFFEKNKDCMFLIARDIIEKYLKPLTFNISKATDNFNDELFAAEEDNIVRNVPELLNIMLYAKSNIINNAESKKLLDAKADQLTEQLSKTRIDDSILGWGSDPELFKNISILLILTYNSDKLRYIEIKKSLEKHNCGYIVDSLNLSKV</sequence>
<organism evidence="6 7">
    <name type="scientific">Saccharomycodes ludwigii</name>
    <dbReference type="NCBI Taxonomy" id="36035"/>
    <lineage>
        <taxon>Eukaryota</taxon>
        <taxon>Fungi</taxon>
        <taxon>Dikarya</taxon>
        <taxon>Ascomycota</taxon>
        <taxon>Saccharomycotina</taxon>
        <taxon>Saccharomycetes</taxon>
        <taxon>Saccharomycodales</taxon>
        <taxon>Saccharomycodaceae</taxon>
        <taxon>Saccharomycodes</taxon>
    </lineage>
</organism>
<dbReference type="InterPro" id="IPR056842">
    <property type="entry name" value="THADA-like_TPR_C"/>
</dbReference>
<evidence type="ECO:0000259" key="5">
    <source>
        <dbReference type="Pfam" id="PF25151"/>
    </source>
</evidence>
<evidence type="ECO:0000313" key="7">
    <source>
        <dbReference type="Proteomes" id="UP000262825"/>
    </source>
</evidence>
<dbReference type="Pfam" id="PF10350">
    <property type="entry name" value="DUF2428"/>
    <property type="match status" value="1"/>
</dbReference>
<proteinExistence type="inferred from homology"/>
<reference evidence="7" key="1">
    <citation type="submission" date="2018-06" db="EMBL/GenBank/DDBJ databases">
        <authorList>
            <person name="Guldener U."/>
        </authorList>
    </citation>
    <scope>NUCLEOTIDE SEQUENCE [LARGE SCALE GENOMIC DNA]</scope>
    <source>
        <strain evidence="7">UTAD17</strain>
    </source>
</reference>
<dbReference type="AlphaFoldDB" id="A0A376B5R9"/>
<evidence type="ECO:0000313" key="6">
    <source>
        <dbReference type="EMBL" id="SSD59972.1"/>
    </source>
</evidence>
<dbReference type="Gene3D" id="1.25.10.10">
    <property type="entry name" value="Leucine-rich Repeat Variant"/>
    <property type="match status" value="1"/>
</dbReference>
<protein>
    <submittedName>
        <fullName evidence="6">Uncharacterized protein</fullName>
    </submittedName>
</protein>
<evidence type="ECO:0000259" key="3">
    <source>
        <dbReference type="Pfam" id="PF10350"/>
    </source>
</evidence>
<keyword evidence="2" id="KW-0819">tRNA processing</keyword>
<feature type="domain" description="tRNA (32-2'-O)-methyltransferase regulator THADA-like TPR repeats region" evidence="4">
    <location>
        <begin position="69"/>
        <end position="341"/>
    </location>
</feature>
<dbReference type="InterPro" id="IPR056843">
    <property type="entry name" value="THADA-like_TPR"/>
</dbReference>
<dbReference type="Pfam" id="PF25151">
    <property type="entry name" value="TPR_Trm732_C"/>
    <property type="match status" value="1"/>
</dbReference>
<dbReference type="Proteomes" id="UP000262825">
    <property type="component" value="Unassembled WGS sequence"/>
</dbReference>
<dbReference type="InterPro" id="IPR016024">
    <property type="entry name" value="ARM-type_fold"/>
</dbReference>
<dbReference type="GO" id="GO:0005829">
    <property type="term" value="C:cytosol"/>
    <property type="evidence" value="ECO:0007669"/>
    <property type="project" value="TreeGrafter"/>
</dbReference>
<dbReference type="InterPro" id="IPR019442">
    <property type="entry name" value="THADA/TRM732_DUF2428"/>
</dbReference>
<dbReference type="InterPro" id="IPR051954">
    <property type="entry name" value="tRNA_methyltransferase_THADA"/>
</dbReference>
<dbReference type="PANTHER" id="PTHR14387:SF0">
    <property type="entry name" value="DUF2428 DOMAIN-CONTAINING PROTEIN"/>
    <property type="match status" value="1"/>
</dbReference>
<feature type="domain" description="DUF2428" evidence="3">
    <location>
        <begin position="461"/>
        <end position="684"/>
    </location>
</feature>
<dbReference type="SUPFAM" id="SSF48371">
    <property type="entry name" value="ARM repeat"/>
    <property type="match status" value="1"/>
</dbReference>
<evidence type="ECO:0000259" key="4">
    <source>
        <dbReference type="Pfam" id="PF25150"/>
    </source>
</evidence>
<dbReference type="InterPro" id="IPR011989">
    <property type="entry name" value="ARM-like"/>
</dbReference>